<feature type="region of interest" description="Disordered" evidence="10">
    <location>
        <begin position="40"/>
        <end position="83"/>
    </location>
</feature>
<evidence type="ECO:0000256" key="6">
    <source>
        <dbReference type="ARBA" id="ARBA00022989"/>
    </source>
</evidence>
<evidence type="ECO:0000256" key="3">
    <source>
        <dbReference type="ARBA" id="ARBA00022475"/>
    </source>
</evidence>
<dbReference type="OrthoDB" id="9800908at2"/>
<keyword evidence="8 9" id="KW-0472">Membrane</keyword>
<evidence type="ECO:0000256" key="5">
    <source>
        <dbReference type="ARBA" id="ARBA00022927"/>
    </source>
</evidence>
<comment type="caution">
    <text evidence="11">The sequence shown here is derived from an EMBL/GenBank/DDBJ whole genome shotgun (WGS) entry which is preliminary data.</text>
</comment>
<evidence type="ECO:0000256" key="9">
    <source>
        <dbReference type="HAMAP-Rule" id="MF_00236"/>
    </source>
</evidence>
<dbReference type="NCBIfam" id="TIGR01411">
    <property type="entry name" value="tatAE"/>
    <property type="match status" value="1"/>
</dbReference>
<gene>
    <name evidence="9" type="primary">tatA</name>
    <name evidence="11" type="ORF">CF651_22110</name>
</gene>
<organism evidence="11 12">
    <name type="scientific">Paenibacillus rigui</name>
    <dbReference type="NCBI Taxonomy" id="554312"/>
    <lineage>
        <taxon>Bacteria</taxon>
        <taxon>Bacillati</taxon>
        <taxon>Bacillota</taxon>
        <taxon>Bacilli</taxon>
        <taxon>Bacillales</taxon>
        <taxon>Paenibacillaceae</taxon>
        <taxon>Paenibacillus</taxon>
    </lineage>
</organism>
<keyword evidence="4 9" id="KW-0812">Transmembrane</keyword>
<dbReference type="Proteomes" id="UP000215509">
    <property type="component" value="Unassembled WGS sequence"/>
</dbReference>
<dbReference type="GO" id="GO:0008320">
    <property type="term" value="F:protein transmembrane transporter activity"/>
    <property type="evidence" value="ECO:0007669"/>
    <property type="project" value="UniProtKB-UniRule"/>
</dbReference>
<accession>A0A229ULG6</accession>
<dbReference type="AlphaFoldDB" id="A0A229ULG6"/>
<evidence type="ECO:0000256" key="4">
    <source>
        <dbReference type="ARBA" id="ARBA00022692"/>
    </source>
</evidence>
<dbReference type="InterPro" id="IPR006312">
    <property type="entry name" value="TatA/E"/>
</dbReference>
<comment type="subunit">
    <text evidence="9">Forms a complex with TatC.</text>
</comment>
<keyword evidence="6 9" id="KW-1133">Transmembrane helix</keyword>
<evidence type="ECO:0000256" key="10">
    <source>
        <dbReference type="SAM" id="MobiDB-lite"/>
    </source>
</evidence>
<keyword evidence="12" id="KW-1185">Reference proteome</keyword>
<dbReference type="InterPro" id="IPR003369">
    <property type="entry name" value="TatA/B/E"/>
</dbReference>
<feature type="compositionally biased region" description="Polar residues" evidence="10">
    <location>
        <begin position="74"/>
        <end position="83"/>
    </location>
</feature>
<evidence type="ECO:0000256" key="1">
    <source>
        <dbReference type="ARBA" id="ARBA00004162"/>
    </source>
</evidence>
<keyword evidence="3 9" id="KW-1003">Cell membrane</keyword>
<keyword evidence="5 9" id="KW-0653">Protein transport</keyword>
<proteinExistence type="inferred from homology"/>
<name>A0A229ULG6_9BACL</name>
<dbReference type="HAMAP" id="MF_00236">
    <property type="entry name" value="TatA_E"/>
    <property type="match status" value="1"/>
</dbReference>
<evidence type="ECO:0000256" key="7">
    <source>
        <dbReference type="ARBA" id="ARBA00023010"/>
    </source>
</evidence>
<comment type="similarity">
    <text evidence="9">Belongs to the TatA/E family.</text>
</comment>
<dbReference type="PANTHER" id="PTHR42982:SF1">
    <property type="entry name" value="SEC-INDEPENDENT PROTEIN TRANSLOCASE PROTEIN TATA"/>
    <property type="match status" value="1"/>
</dbReference>
<evidence type="ECO:0000256" key="2">
    <source>
        <dbReference type="ARBA" id="ARBA00022448"/>
    </source>
</evidence>
<dbReference type="Pfam" id="PF02416">
    <property type="entry name" value="TatA_B_E"/>
    <property type="match status" value="1"/>
</dbReference>
<dbReference type="GO" id="GO:0043953">
    <property type="term" value="P:protein transport by the Tat complex"/>
    <property type="evidence" value="ECO:0007669"/>
    <property type="project" value="UniProtKB-UniRule"/>
</dbReference>
<comment type="function">
    <text evidence="9">Part of the twin-arginine translocation (Tat) system that transports large folded proteins containing a characteristic twin-arginine motif in their signal peptide across membranes. TatA could form the protein-conducting channel of the Tat system.</text>
</comment>
<comment type="subcellular location">
    <subcellularLocation>
        <location evidence="1 9">Cell membrane</location>
        <topology evidence="1 9">Single-pass membrane protein</topology>
    </subcellularLocation>
</comment>
<protein>
    <recommendedName>
        <fullName evidence="9">Sec-independent protein translocase protein TatA</fullName>
    </recommendedName>
</protein>
<dbReference type="RefSeq" id="WP_094017050.1">
    <property type="nucleotide sequence ID" value="NZ_NMQW01000034.1"/>
</dbReference>
<sequence>MGALSPWHIILIALVALLLFGPNKLPELGRGFGKMFREFKDATTGGGNSSSNDEAAPAPKKELNTASPEVIAHDNSNGNQTKQ</sequence>
<dbReference type="PANTHER" id="PTHR42982">
    <property type="entry name" value="SEC-INDEPENDENT PROTEIN TRANSLOCASE PROTEIN TATA"/>
    <property type="match status" value="1"/>
</dbReference>
<dbReference type="GO" id="GO:0033281">
    <property type="term" value="C:TAT protein transport complex"/>
    <property type="evidence" value="ECO:0007669"/>
    <property type="project" value="UniProtKB-UniRule"/>
</dbReference>
<keyword evidence="2 9" id="KW-0813">Transport</keyword>
<dbReference type="NCBIfam" id="NF011430">
    <property type="entry name" value="PRK14861.1"/>
    <property type="match status" value="1"/>
</dbReference>
<feature type="transmembrane region" description="Helical" evidence="9">
    <location>
        <begin position="6"/>
        <end position="25"/>
    </location>
</feature>
<evidence type="ECO:0000313" key="11">
    <source>
        <dbReference type="EMBL" id="OXM84135.1"/>
    </source>
</evidence>
<reference evidence="11 12" key="1">
    <citation type="submission" date="2017-07" db="EMBL/GenBank/DDBJ databases">
        <title>Genome sequencing and assembly of Paenibacillus rigui.</title>
        <authorList>
            <person name="Mayilraj S."/>
        </authorList>
    </citation>
    <scope>NUCLEOTIDE SEQUENCE [LARGE SCALE GENOMIC DNA]</scope>
    <source>
        <strain evidence="11 12">JCM 16352</strain>
    </source>
</reference>
<dbReference type="EMBL" id="NMQW01000034">
    <property type="protein sequence ID" value="OXM84135.1"/>
    <property type="molecule type" value="Genomic_DNA"/>
</dbReference>
<dbReference type="Gene3D" id="1.20.5.3310">
    <property type="match status" value="1"/>
</dbReference>
<keyword evidence="7 9" id="KW-0811">Translocation</keyword>
<evidence type="ECO:0000313" key="12">
    <source>
        <dbReference type="Proteomes" id="UP000215509"/>
    </source>
</evidence>
<evidence type="ECO:0000256" key="8">
    <source>
        <dbReference type="ARBA" id="ARBA00023136"/>
    </source>
</evidence>